<feature type="signal peptide" evidence="2">
    <location>
        <begin position="1"/>
        <end position="20"/>
    </location>
</feature>
<evidence type="ECO:0000313" key="4">
    <source>
        <dbReference type="Proteomes" id="UP000318704"/>
    </source>
</evidence>
<proteinExistence type="predicted"/>
<sequence precursor="true">MTRIFSVALLGMAICFPASVASVSGGATKDCDGKSTTLVCEEANGTMCNDIGNSYKSTNDNPGVIATSAAWSCKTENNNNDCSGDAKKTSNRCNTP</sequence>
<reference evidence="3 4" key="1">
    <citation type="submission" date="2019-03" db="EMBL/GenBank/DDBJ databases">
        <title>Deep-cultivation of Planctomycetes and their phenomic and genomic characterization uncovers novel biology.</title>
        <authorList>
            <person name="Wiegand S."/>
            <person name="Jogler M."/>
            <person name="Boedeker C."/>
            <person name="Pinto D."/>
            <person name="Vollmers J."/>
            <person name="Rivas-Marin E."/>
            <person name="Kohn T."/>
            <person name="Peeters S.H."/>
            <person name="Heuer A."/>
            <person name="Rast P."/>
            <person name="Oberbeckmann S."/>
            <person name="Bunk B."/>
            <person name="Jeske O."/>
            <person name="Meyerdierks A."/>
            <person name="Storesund J.E."/>
            <person name="Kallscheuer N."/>
            <person name="Luecker S."/>
            <person name="Lage O.M."/>
            <person name="Pohl T."/>
            <person name="Merkel B.J."/>
            <person name="Hornburger P."/>
            <person name="Mueller R.-W."/>
            <person name="Bruemmer F."/>
            <person name="Labrenz M."/>
            <person name="Spormann A.M."/>
            <person name="Op den Camp H."/>
            <person name="Overmann J."/>
            <person name="Amann R."/>
            <person name="Jetten M.S.M."/>
            <person name="Mascher T."/>
            <person name="Medema M.H."/>
            <person name="Devos D.P."/>
            <person name="Kaster A.-K."/>
            <person name="Ovreas L."/>
            <person name="Rohde M."/>
            <person name="Galperin M.Y."/>
            <person name="Jogler C."/>
        </authorList>
    </citation>
    <scope>NUCLEOTIDE SEQUENCE [LARGE SCALE GENOMIC DNA]</scope>
    <source>
        <strain evidence="3 4">V144</strain>
    </source>
</reference>
<dbReference type="AlphaFoldDB" id="A0A517VZY0"/>
<dbReference type="RefSeq" id="WP_144987327.1">
    <property type="nucleotide sequence ID" value="NZ_CP037920.1"/>
</dbReference>
<evidence type="ECO:0000256" key="2">
    <source>
        <dbReference type="SAM" id="SignalP"/>
    </source>
</evidence>
<gene>
    <name evidence="3" type="ORF">V144x_40700</name>
</gene>
<dbReference type="Proteomes" id="UP000318704">
    <property type="component" value="Chromosome"/>
</dbReference>
<dbReference type="EMBL" id="CP037920">
    <property type="protein sequence ID" value="QDT98563.1"/>
    <property type="molecule type" value="Genomic_DNA"/>
</dbReference>
<feature type="region of interest" description="Disordered" evidence="1">
    <location>
        <begin position="77"/>
        <end position="96"/>
    </location>
</feature>
<organism evidence="3 4">
    <name type="scientific">Gimesia aquarii</name>
    <dbReference type="NCBI Taxonomy" id="2527964"/>
    <lineage>
        <taxon>Bacteria</taxon>
        <taxon>Pseudomonadati</taxon>
        <taxon>Planctomycetota</taxon>
        <taxon>Planctomycetia</taxon>
        <taxon>Planctomycetales</taxon>
        <taxon>Planctomycetaceae</taxon>
        <taxon>Gimesia</taxon>
    </lineage>
</organism>
<accession>A0A517VZY0</accession>
<evidence type="ECO:0000256" key="1">
    <source>
        <dbReference type="SAM" id="MobiDB-lite"/>
    </source>
</evidence>
<protein>
    <submittedName>
        <fullName evidence="3">Uncharacterized protein</fullName>
    </submittedName>
</protein>
<feature type="chain" id="PRO_5021795937" evidence="2">
    <location>
        <begin position="21"/>
        <end position="96"/>
    </location>
</feature>
<name>A0A517VZY0_9PLAN</name>
<evidence type="ECO:0000313" key="3">
    <source>
        <dbReference type="EMBL" id="QDT98563.1"/>
    </source>
</evidence>
<dbReference type="KEGG" id="gaw:V144x_40700"/>
<keyword evidence="2" id="KW-0732">Signal</keyword>